<dbReference type="Pfam" id="PF00069">
    <property type="entry name" value="Pkinase"/>
    <property type="match status" value="1"/>
</dbReference>
<comment type="similarity">
    <text evidence="5">Belongs to the protein kinase superfamily.</text>
</comment>
<keyword evidence="2 4" id="KW-0547">Nucleotide-binding</keyword>
<dbReference type="SMART" id="SM00220">
    <property type="entry name" value="S_TKc"/>
    <property type="match status" value="1"/>
</dbReference>
<evidence type="ECO:0000256" key="4">
    <source>
        <dbReference type="PROSITE-ProRule" id="PRU10141"/>
    </source>
</evidence>
<feature type="binding site" evidence="4">
    <location>
        <position position="39"/>
    </location>
    <ligand>
        <name>ATP</name>
        <dbReference type="ChEBI" id="CHEBI:30616"/>
    </ligand>
</feature>
<evidence type="ECO:0000256" key="1">
    <source>
        <dbReference type="ARBA" id="ARBA00012513"/>
    </source>
</evidence>
<reference evidence="7 8" key="1">
    <citation type="submission" date="2024-01" db="EMBL/GenBank/DDBJ databases">
        <title>Complete genome of Cladobotryum mycophilum ATHUM6906.</title>
        <authorList>
            <person name="Christinaki A.C."/>
            <person name="Myridakis A.I."/>
            <person name="Kouvelis V.N."/>
        </authorList>
    </citation>
    <scope>NUCLEOTIDE SEQUENCE [LARGE SCALE GENOMIC DNA]</scope>
    <source>
        <strain evidence="7 8">ATHUM6906</strain>
    </source>
</reference>
<dbReference type="PANTHER" id="PTHR11909">
    <property type="entry name" value="CASEIN KINASE-RELATED"/>
    <property type="match status" value="1"/>
</dbReference>
<dbReference type="InterPro" id="IPR011009">
    <property type="entry name" value="Kinase-like_dom_sf"/>
</dbReference>
<dbReference type="SUPFAM" id="SSF56112">
    <property type="entry name" value="Protein kinase-like (PK-like)"/>
    <property type="match status" value="1"/>
</dbReference>
<dbReference type="Proteomes" id="UP001338125">
    <property type="component" value="Unassembled WGS sequence"/>
</dbReference>
<evidence type="ECO:0000256" key="3">
    <source>
        <dbReference type="ARBA" id="ARBA00022840"/>
    </source>
</evidence>
<feature type="domain" description="Protein kinase" evidence="6">
    <location>
        <begin position="10"/>
        <end position="272"/>
    </location>
</feature>
<sequence>MKDIIINKRYRVDRKIGEGGYGLVYSGVDMKSKQEVAIKLMLLKRGPTVLQNEFDMCQALAGGIGIPQALWLGQQDNYHVLVCDLLGPSLEDLFNYCDRRFSLKTILLIVDQVLSRLEYIHSKGILHCDVKPDNFLMGVGRMGNTIYAIDFGVAIKANAQGEKLRRDFVGTRQFASMNTHEGWFPSWRDDLESLGYMLVYFADGSLPWDILPSVGYGRSNEKMLDEKDNRPPHFLCSHLHKEFRVYLEYAQELKFKTKPDYEYLRTLFRNLFTSQGFKYDNVFDWTEKLYHEMRSTTDESKATAP</sequence>
<dbReference type="GO" id="GO:0016301">
    <property type="term" value="F:kinase activity"/>
    <property type="evidence" value="ECO:0007669"/>
    <property type="project" value="UniProtKB-KW"/>
</dbReference>
<evidence type="ECO:0000259" key="6">
    <source>
        <dbReference type="PROSITE" id="PS50011"/>
    </source>
</evidence>
<dbReference type="InterPro" id="IPR017441">
    <property type="entry name" value="Protein_kinase_ATP_BS"/>
</dbReference>
<dbReference type="InterPro" id="IPR000719">
    <property type="entry name" value="Prot_kinase_dom"/>
</dbReference>
<name>A0ABR0SNG3_9HYPO</name>
<dbReference type="EC" id="2.7.11.1" evidence="1"/>
<evidence type="ECO:0000256" key="2">
    <source>
        <dbReference type="ARBA" id="ARBA00022741"/>
    </source>
</evidence>
<dbReference type="InterPro" id="IPR008271">
    <property type="entry name" value="Ser/Thr_kinase_AS"/>
</dbReference>
<gene>
    <name evidence="7" type="ORF">PT974_06734</name>
</gene>
<organism evidence="7 8">
    <name type="scientific">Cladobotryum mycophilum</name>
    <dbReference type="NCBI Taxonomy" id="491253"/>
    <lineage>
        <taxon>Eukaryota</taxon>
        <taxon>Fungi</taxon>
        <taxon>Dikarya</taxon>
        <taxon>Ascomycota</taxon>
        <taxon>Pezizomycotina</taxon>
        <taxon>Sordariomycetes</taxon>
        <taxon>Hypocreomycetidae</taxon>
        <taxon>Hypocreales</taxon>
        <taxon>Hypocreaceae</taxon>
        <taxon>Cladobotryum</taxon>
    </lineage>
</organism>
<keyword evidence="5" id="KW-0723">Serine/threonine-protein kinase</keyword>
<keyword evidence="7" id="KW-0418">Kinase</keyword>
<dbReference type="Gene3D" id="1.10.510.10">
    <property type="entry name" value="Transferase(Phosphotransferase) domain 1"/>
    <property type="match status" value="1"/>
</dbReference>
<protein>
    <recommendedName>
        <fullName evidence="1">non-specific serine/threonine protein kinase</fullName>
        <ecNumber evidence="1">2.7.11.1</ecNumber>
    </recommendedName>
</protein>
<dbReference type="CDD" id="cd14016">
    <property type="entry name" value="STKc_CK1"/>
    <property type="match status" value="1"/>
</dbReference>
<dbReference type="PROSITE" id="PS00108">
    <property type="entry name" value="PROTEIN_KINASE_ST"/>
    <property type="match status" value="1"/>
</dbReference>
<dbReference type="PROSITE" id="PS50011">
    <property type="entry name" value="PROTEIN_KINASE_DOM"/>
    <property type="match status" value="1"/>
</dbReference>
<evidence type="ECO:0000313" key="7">
    <source>
        <dbReference type="EMBL" id="KAK5993305.1"/>
    </source>
</evidence>
<evidence type="ECO:0000256" key="5">
    <source>
        <dbReference type="RuleBase" id="RU000304"/>
    </source>
</evidence>
<evidence type="ECO:0000313" key="8">
    <source>
        <dbReference type="Proteomes" id="UP001338125"/>
    </source>
</evidence>
<keyword evidence="3 4" id="KW-0067">ATP-binding</keyword>
<keyword evidence="7" id="KW-0808">Transferase</keyword>
<dbReference type="InterPro" id="IPR050235">
    <property type="entry name" value="CK1_Ser-Thr_kinase"/>
</dbReference>
<keyword evidence="8" id="KW-1185">Reference proteome</keyword>
<proteinExistence type="inferred from homology"/>
<comment type="caution">
    <text evidence="7">The sequence shown here is derived from an EMBL/GenBank/DDBJ whole genome shotgun (WGS) entry which is preliminary data.</text>
</comment>
<accession>A0ABR0SNG3</accession>
<dbReference type="PROSITE" id="PS00107">
    <property type="entry name" value="PROTEIN_KINASE_ATP"/>
    <property type="match status" value="1"/>
</dbReference>
<dbReference type="EMBL" id="JAVFKD010000012">
    <property type="protein sequence ID" value="KAK5993305.1"/>
    <property type="molecule type" value="Genomic_DNA"/>
</dbReference>